<keyword evidence="1" id="KW-0472">Membrane</keyword>
<evidence type="ECO:0000256" key="1">
    <source>
        <dbReference type="SAM" id="Phobius"/>
    </source>
</evidence>
<sequence length="307" mass="35226">MWTTATFESQEREEAAFIGTETAKLSEKRRESAIWKRSRIWGGALLFWLLFMLVTPKISHSPKHHLYADMRNFLGVPNTLNVITNFPFLVVGVLGFVFCIRGDFFNISLRGEVWGWALFYAGTAWVAYGSAYYHLKPGDSRVMWDTLPMMVAYSSLFSSFLVERVGKKIGLSCLFALLFAALLSTAYERTYNDLRLCMMFQLIPCIAIPGMTYVFRPKYSHSKYWLWATGVYLLAKFEAAADRKIYRANRYLISGHSLHHLCLAIVPFLLSIMLMHRSIKLQRALPVRVVGGCQRTFSKFQDLGCED</sequence>
<dbReference type="OrthoDB" id="5562961at2759"/>
<feature type="transmembrane region" description="Helical" evidence="1">
    <location>
        <begin position="193"/>
        <end position="215"/>
    </location>
</feature>
<gene>
    <name evidence="2" type="ORF">FNV43_RR12719</name>
</gene>
<feature type="transmembrane region" description="Helical" evidence="1">
    <location>
        <begin position="253"/>
        <end position="275"/>
    </location>
</feature>
<name>A0A8K0MJ25_9ROSA</name>
<keyword evidence="1" id="KW-0812">Transmembrane</keyword>
<dbReference type="PANTHER" id="PTHR34368:SF2">
    <property type="entry name" value="ALKALINE PHYTOCERAMIDASE (APHC)"/>
    <property type="match status" value="1"/>
</dbReference>
<comment type="caution">
    <text evidence="2">The sequence shown here is derived from an EMBL/GenBank/DDBJ whole genome shotgun (WGS) entry which is preliminary data.</text>
</comment>
<evidence type="ECO:0000313" key="2">
    <source>
        <dbReference type="EMBL" id="KAF3447533.1"/>
    </source>
</evidence>
<feature type="transmembrane region" description="Helical" evidence="1">
    <location>
        <begin position="79"/>
        <end position="101"/>
    </location>
</feature>
<feature type="transmembrane region" description="Helical" evidence="1">
    <location>
        <begin position="40"/>
        <end position="59"/>
    </location>
</feature>
<feature type="transmembrane region" description="Helical" evidence="1">
    <location>
        <begin position="113"/>
        <end position="135"/>
    </location>
</feature>
<evidence type="ECO:0000313" key="3">
    <source>
        <dbReference type="Proteomes" id="UP000796880"/>
    </source>
</evidence>
<accession>A0A8K0MJ25</accession>
<keyword evidence="3" id="KW-1185">Reference proteome</keyword>
<organism evidence="2 3">
    <name type="scientific">Rhamnella rubrinervis</name>
    <dbReference type="NCBI Taxonomy" id="2594499"/>
    <lineage>
        <taxon>Eukaryota</taxon>
        <taxon>Viridiplantae</taxon>
        <taxon>Streptophyta</taxon>
        <taxon>Embryophyta</taxon>
        <taxon>Tracheophyta</taxon>
        <taxon>Spermatophyta</taxon>
        <taxon>Magnoliopsida</taxon>
        <taxon>eudicotyledons</taxon>
        <taxon>Gunneridae</taxon>
        <taxon>Pentapetalae</taxon>
        <taxon>rosids</taxon>
        <taxon>fabids</taxon>
        <taxon>Rosales</taxon>
        <taxon>Rhamnaceae</taxon>
        <taxon>rhamnoid group</taxon>
        <taxon>Rhamneae</taxon>
        <taxon>Rhamnella</taxon>
    </lineage>
</organism>
<keyword evidence="1" id="KW-1133">Transmembrane helix</keyword>
<dbReference type="EMBL" id="VOIH02000005">
    <property type="protein sequence ID" value="KAF3447533.1"/>
    <property type="molecule type" value="Genomic_DNA"/>
</dbReference>
<dbReference type="AlphaFoldDB" id="A0A8K0MJ25"/>
<dbReference type="PANTHER" id="PTHR34368">
    <property type="entry name" value="OS01G0962200 PROTEIN"/>
    <property type="match status" value="1"/>
</dbReference>
<protein>
    <recommendedName>
        <fullName evidence="4">Ceramidase</fullName>
    </recommendedName>
</protein>
<reference evidence="2" key="1">
    <citation type="submission" date="2020-03" db="EMBL/GenBank/DDBJ databases">
        <title>A high-quality chromosome-level genome assembly of a woody plant with both climbing and erect habits, Rhamnella rubrinervis.</title>
        <authorList>
            <person name="Lu Z."/>
            <person name="Yang Y."/>
            <person name="Zhu X."/>
            <person name="Sun Y."/>
        </authorList>
    </citation>
    <scope>NUCLEOTIDE SEQUENCE</scope>
    <source>
        <strain evidence="2">BYM</strain>
        <tissue evidence="2">Leaf</tissue>
    </source>
</reference>
<proteinExistence type="predicted"/>
<dbReference type="Proteomes" id="UP000796880">
    <property type="component" value="Unassembled WGS sequence"/>
</dbReference>
<evidence type="ECO:0008006" key="4">
    <source>
        <dbReference type="Google" id="ProtNLM"/>
    </source>
</evidence>
<feature type="transmembrane region" description="Helical" evidence="1">
    <location>
        <begin position="141"/>
        <end position="162"/>
    </location>
</feature>
<feature type="transmembrane region" description="Helical" evidence="1">
    <location>
        <begin position="169"/>
        <end position="187"/>
    </location>
</feature>